<accession>A0A368DNN0</accession>
<dbReference type="Proteomes" id="UP000253570">
    <property type="component" value="Unassembled WGS sequence"/>
</dbReference>
<gene>
    <name evidence="1" type="ORF">DBW71_04760</name>
</gene>
<protein>
    <submittedName>
        <fullName evidence="1">DUF2141 domain-containing protein</fullName>
    </submittedName>
</protein>
<dbReference type="InterPro" id="IPR018673">
    <property type="entry name" value="DUF2141"/>
</dbReference>
<evidence type="ECO:0000313" key="2">
    <source>
        <dbReference type="Proteomes" id="UP000253570"/>
    </source>
</evidence>
<dbReference type="AlphaFoldDB" id="A0A368DNN0"/>
<evidence type="ECO:0000313" key="1">
    <source>
        <dbReference type="EMBL" id="RCL72831.1"/>
    </source>
</evidence>
<dbReference type="EMBL" id="QOQD01000011">
    <property type="protein sequence ID" value="RCL72831.1"/>
    <property type="molecule type" value="Genomic_DNA"/>
</dbReference>
<name>A0A368DNN0_9PROT</name>
<reference evidence="1 2" key="1">
    <citation type="journal article" date="2018" name="Microbiome">
        <title>Fine metagenomic profile of the Mediterranean stratified and mixed water columns revealed by assembly and recruitment.</title>
        <authorList>
            <person name="Haro-Moreno J.M."/>
            <person name="Lopez-Perez M."/>
            <person name="De La Torre J.R."/>
            <person name="Picazo A."/>
            <person name="Camacho A."/>
            <person name="Rodriguez-Valera F."/>
        </authorList>
    </citation>
    <scope>NUCLEOTIDE SEQUENCE [LARGE SCALE GENOMIC DNA]</scope>
    <source>
        <strain evidence="1">MED-G57</strain>
    </source>
</reference>
<proteinExistence type="predicted"/>
<comment type="caution">
    <text evidence="1">The sequence shown here is derived from an EMBL/GenBank/DDBJ whole genome shotgun (WGS) entry which is preliminary data.</text>
</comment>
<dbReference type="Pfam" id="PF09912">
    <property type="entry name" value="DUF2141"/>
    <property type="match status" value="1"/>
</dbReference>
<sequence>MVKYLIILLFLVSTSKFVYSHASIYIEDVANNDGYIEISIYKNKDSFINNKPFYNARKVATTGQTIFPLKDIHEGEISIFVYHDENHDKKLNTSFFWIPSEGFSYSNSYIPKGRPNFEETITYLNHGTPMYLKMNY</sequence>
<organism evidence="1 2">
    <name type="scientific">PS1 clade bacterium</name>
    <dbReference type="NCBI Taxonomy" id="2175152"/>
    <lineage>
        <taxon>Bacteria</taxon>
        <taxon>Pseudomonadati</taxon>
        <taxon>Pseudomonadota</taxon>
        <taxon>Alphaproteobacteria</taxon>
        <taxon>PS1 clade</taxon>
    </lineage>
</organism>